<protein>
    <submittedName>
        <fullName evidence="2">Uncharacterized protein</fullName>
    </submittedName>
</protein>
<dbReference type="RefSeq" id="WP_230983496.1">
    <property type="nucleotide sequence ID" value="NZ_CP081000.1"/>
</dbReference>
<dbReference type="Proteomes" id="UP000254945">
    <property type="component" value="Unassembled WGS sequence"/>
</dbReference>
<dbReference type="EMBL" id="UGQQ01000001">
    <property type="protein sequence ID" value="STZ54908.1"/>
    <property type="molecule type" value="Genomic_DNA"/>
</dbReference>
<keyword evidence="1" id="KW-0812">Transmembrane</keyword>
<dbReference type="AlphaFoldDB" id="A0A378T270"/>
<gene>
    <name evidence="2" type="ORF">NCTC4524_02548</name>
</gene>
<keyword evidence="1" id="KW-0472">Membrane</keyword>
<evidence type="ECO:0000256" key="1">
    <source>
        <dbReference type="SAM" id="Phobius"/>
    </source>
</evidence>
<accession>A0A378T270</accession>
<keyword evidence="1" id="KW-1133">Transmembrane helix</keyword>
<evidence type="ECO:0000313" key="2">
    <source>
        <dbReference type="EMBL" id="STZ54908.1"/>
    </source>
</evidence>
<evidence type="ECO:0000313" key="3">
    <source>
        <dbReference type="Proteomes" id="UP000254945"/>
    </source>
</evidence>
<feature type="transmembrane region" description="Helical" evidence="1">
    <location>
        <begin position="39"/>
        <end position="62"/>
    </location>
</feature>
<name>A0A378T270_9MYCO</name>
<sequence length="185" mass="18760">MTEPAQPRVLADSGATVVAEHGPLVVVIDRGSGPLSTTAFVLGVLAVVFGGFGAVTLALAASAGRGADADIPPMVSAAFLAVGLALAAATIAVVRQIKAKLRRPLTGYRPVAVFDRARGVLADGDGKVLAPLSQVQLARRMQLASSSPKLVAVTPSGDRVLKRGNPFNGGIGNLDEVLTAAVYGR</sequence>
<proteinExistence type="predicted"/>
<organism evidence="2 3">
    <name type="scientific">Mycolicibacterium senegalense</name>
    <dbReference type="NCBI Taxonomy" id="1796"/>
    <lineage>
        <taxon>Bacteria</taxon>
        <taxon>Bacillati</taxon>
        <taxon>Actinomycetota</taxon>
        <taxon>Actinomycetes</taxon>
        <taxon>Mycobacteriales</taxon>
        <taxon>Mycobacteriaceae</taxon>
        <taxon>Mycolicibacterium</taxon>
    </lineage>
</organism>
<reference evidence="2 3" key="1">
    <citation type="submission" date="2018-06" db="EMBL/GenBank/DDBJ databases">
        <authorList>
            <consortium name="Pathogen Informatics"/>
            <person name="Doyle S."/>
        </authorList>
    </citation>
    <scope>NUCLEOTIDE SEQUENCE [LARGE SCALE GENOMIC DNA]</scope>
    <source>
        <strain evidence="2 3">NCTC4524</strain>
    </source>
</reference>
<feature type="transmembrane region" description="Helical" evidence="1">
    <location>
        <begin position="74"/>
        <end position="94"/>
    </location>
</feature>